<feature type="compositionally biased region" description="Acidic residues" evidence="3">
    <location>
        <begin position="237"/>
        <end position="247"/>
    </location>
</feature>
<gene>
    <name evidence="5" type="ORF">CVT25_009350</name>
</gene>
<organism evidence="5 6">
    <name type="scientific">Psilocybe cyanescens</name>
    <dbReference type="NCBI Taxonomy" id="93625"/>
    <lineage>
        <taxon>Eukaryota</taxon>
        <taxon>Fungi</taxon>
        <taxon>Dikarya</taxon>
        <taxon>Basidiomycota</taxon>
        <taxon>Agaricomycotina</taxon>
        <taxon>Agaricomycetes</taxon>
        <taxon>Agaricomycetidae</taxon>
        <taxon>Agaricales</taxon>
        <taxon>Agaricineae</taxon>
        <taxon>Strophariaceae</taxon>
        <taxon>Psilocybe</taxon>
    </lineage>
</organism>
<dbReference type="PROSITE" id="PS50004">
    <property type="entry name" value="C2"/>
    <property type="match status" value="1"/>
</dbReference>
<dbReference type="SMART" id="SM00239">
    <property type="entry name" value="C2"/>
    <property type="match status" value="2"/>
</dbReference>
<sequence>MEGRKGIGDFAPRAGELPVVVLRIQVLGCECLLSKDRDGRFVAISLLMQRFHTPVQRRTTNSTYAPAMSTFDFPLYLSLVEHLGQGSVEAVVWDKDILVKEYLGEVAVRVEDWFGGEGEREREFGFDAEGNIPFTLPLVSTRTSTPSQGRIMIKLGLVRTLDAQNLKEFGDIYGELIKRSRLSLVSVPPTQGIGTIRSNHGPAGTSGELTQLEYEDDRGLSSDIGNDNDTDNKNDSEQDEEDEEFADASDVSPSPSPRTTLLWNLYIQPAEDSFAYVVPSVGASQKQGQSQGPRLQFNLSGSVIFGRAGARPRAGSGSGSRPVNLRNTRRRKSNFEFKGGKNDIVGIVMLDIQSTDDLPRLINMTRTGWDMDPFVVISFGKKVFRTRVIRHLRNPVWDEKLLFHVHRYKTSFKVQLSVLDWDKLSSDNHIGDIYFDVNELVRHAPQPDKDTGLYPVGGEEGEKGAEGMQEYSLPLSTAKEMKGEARHNPIIRFRAKYQPYDALRQRFWRQYLTQYDTDNMCALSYLELCTMLNSLGSTLTPATMTLFFTRYGKRPLEDEISIEQAVMCLEQDLGHPEDEKQHFSRSRDAREGEDEEISTSAVLSIVGALGPQGEEVALELEDEKQHFSRSRDAREGEDEEISTSAVLSIVGALGPQGEEVALELGKLDFEKWFHHALSKKTTSKDSNPVERVINVENCPLCHRLRLKSKAEMDIVTHLAVCASRDWNKVDKIVAGDFVTASQAQRKWYVKVLGRRGGGIIGLGRWEVVWTHGYKSTNLTVYRCGCNGMGSIC</sequence>
<dbReference type="Pfam" id="PF00168">
    <property type="entry name" value="C2"/>
    <property type="match status" value="2"/>
</dbReference>
<dbReference type="Gene3D" id="2.60.40.150">
    <property type="entry name" value="C2 domain"/>
    <property type="match status" value="2"/>
</dbReference>
<feature type="domain" description="C2" evidence="4">
    <location>
        <begin position="329"/>
        <end position="450"/>
    </location>
</feature>
<evidence type="ECO:0000256" key="3">
    <source>
        <dbReference type="SAM" id="MobiDB-lite"/>
    </source>
</evidence>
<dbReference type="STRING" id="93625.A0A409WW18"/>
<name>A0A409WW18_PSICY</name>
<dbReference type="EMBL" id="NHYD01003103">
    <property type="protein sequence ID" value="PPQ82724.1"/>
    <property type="molecule type" value="Genomic_DNA"/>
</dbReference>
<dbReference type="SUPFAM" id="SSF49562">
    <property type="entry name" value="C2 domain (Calcium/lipid-binding domain, CaLB)"/>
    <property type="match status" value="2"/>
</dbReference>
<keyword evidence="1" id="KW-0210">Decarboxylase</keyword>
<evidence type="ECO:0000256" key="1">
    <source>
        <dbReference type="ARBA" id="ARBA00022793"/>
    </source>
</evidence>
<dbReference type="PANTHER" id="PTHR10067">
    <property type="entry name" value="PHOSPHATIDYLSERINE DECARBOXYLASE"/>
    <property type="match status" value="1"/>
</dbReference>
<dbReference type="GO" id="GO:0004609">
    <property type="term" value="F:phosphatidylserine decarboxylase activity"/>
    <property type="evidence" value="ECO:0007669"/>
    <property type="project" value="InterPro"/>
</dbReference>
<feature type="region of interest" description="Disordered" evidence="3">
    <location>
        <begin position="308"/>
        <end position="332"/>
    </location>
</feature>
<evidence type="ECO:0000313" key="5">
    <source>
        <dbReference type="EMBL" id="PPQ82724.1"/>
    </source>
</evidence>
<dbReference type="FunCoup" id="A0A409WW18">
    <property type="interactions" value="55"/>
</dbReference>
<feature type="compositionally biased region" description="Low complexity" evidence="3">
    <location>
        <begin position="308"/>
        <end position="322"/>
    </location>
</feature>
<dbReference type="InterPro" id="IPR035892">
    <property type="entry name" value="C2_domain_sf"/>
</dbReference>
<keyword evidence="2" id="KW-0456">Lyase</keyword>
<dbReference type="InterPro" id="IPR003817">
    <property type="entry name" value="PS_Dcarbxylase"/>
</dbReference>
<dbReference type="GO" id="GO:0008654">
    <property type="term" value="P:phospholipid biosynthetic process"/>
    <property type="evidence" value="ECO:0007669"/>
    <property type="project" value="InterPro"/>
</dbReference>
<feature type="region of interest" description="Disordered" evidence="3">
    <location>
        <begin position="218"/>
        <end position="256"/>
    </location>
</feature>
<reference evidence="5 6" key="1">
    <citation type="journal article" date="2018" name="Evol. Lett.">
        <title>Horizontal gene cluster transfer increased hallucinogenic mushroom diversity.</title>
        <authorList>
            <person name="Reynolds H.T."/>
            <person name="Vijayakumar V."/>
            <person name="Gluck-Thaler E."/>
            <person name="Korotkin H.B."/>
            <person name="Matheny P.B."/>
            <person name="Slot J.C."/>
        </authorList>
    </citation>
    <scope>NUCLEOTIDE SEQUENCE [LARGE SCALE GENOMIC DNA]</scope>
    <source>
        <strain evidence="5 6">2631</strain>
    </source>
</reference>
<dbReference type="AlphaFoldDB" id="A0A409WW18"/>
<keyword evidence="6" id="KW-1185">Reference proteome</keyword>
<evidence type="ECO:0000259" key="4">
    <source>
        <dbReference type="PROSITE" id="PS50004"/>
    </source>
</evidence>
<evidence type="ECO:0000256" key="2">
    <source>
        <dbReference type="ARBA" id="ARBA00023239"/>
    </source>
</evidence>
<dbReference type="OrthoDB" id="67700at2759"/>
<dbReference type="PANTHER" id="PTHR10067:SF17">
    <property type="entry name" value="PHOSPHATIDYLSERINE DECARBOXYLASE PROENZYME 2"/>
    <property type="match status" value="1"/>
</dbReference>
<dbReference type="InterPro" id="IPR000008">
    <property type="entry name" value="C2_dom"/>
</dbReference>
<protein>
    <recommendedName>
        <fullName evidence="4">C2 domain-containing protein</fullName>
    </recommendedName>
</protein>
<dbReference type="Proteomes" id="UP000283269">
    <property type="component" value="Unassembled WGS sequence"/>
</dbReference>
<accession>A0A409WW18</accession>
<evidence type="ECO:0000313" key="6">
    <source>
        <dbReference type="Proteomes" id="UP000283269"/>
    </source>
</evidence>
<proteinExistence type="predicted"/>
<comment type="caution">
    <text evidence="5">The sequence shown here is derived from an EMBL/GenBank/DDBJ whole genome shotgun (WGS) entry which is preliminary data.</text>
</comment>
<dbReference type="InParanoid" id="A0A409WW18"/>